<dbReference type="PROSITE" id="PS50041">
    <property type="entry name" value="C_TYPE_LECTIN_2"/>
    <property type="match status" value="1"/>
</dbReference>
<accession>A0AAV2QCI7</accession>
<keyword evidence="4" id="KW-1185">Reference proteome</keyword>
<keyword evidence="1" id="KW-0732">Signal</keyword>
<organism evidence="3 4">
    <name type="scientific">Meganyctiphanes norvegica</name>
    <name type="common">Northern krill</name>
    <name type="synonym">Thysanopoda norvegica</name>
    <dbReference type="NCBI Taxonomy" id="48144"/>
    <lineage>
        <taxon>Eukaryota</taxon>
        <taxon>Metazoa</taxon>
        <taxon>Ecdysozoa</taxon>
        <taxon>Arthropoda</taxon>
        <taxon>Crustacea</taxon>
        <taxon>Multicrustacea</taxon>
        <taxon>Malacostraca</taxon>
        <taxon>Eumalacostraca</taxon>
        <taxon>Eucarida</taxon>
        <taxon>Euphausiacea</taxon>
        <taxon>Euphausiidae</taxon>
        <taxon>Meganyctiphanes</taxon>
    </lineage>
</organism>
<dbReference type="Proteomes" id="UP001497623">
    <property type="component" value="Unassembled WGS sequence"/>
</dbReference>
<dbReference type="InterPro" id="IPR016187">
    <property type="entry name" value="CTDL_fold"/>
</dbReference>
<dbReference type="InterPro" id="IPR016186">
    <property type="entry name" value="C-type_lectin-like/link_sf"/>
</dbReference>
<comment type="caution">
    <text evidence="3">The sequence shown here is derived from an EMBL/GenBank/DDBJ whole genome shotgun (WGS) entry which is preliminary data.</text>
</comment>
<evidence type="ECO:0000259" key="2">
    <source>
        <dbReference type="PROSITE" id="PS50041"/>
    </source>
</evidence>
<feature type="chain" id="PRO_5043326678" description="C-type lectin domain-containing protein" evidence="1">
    <location>
        <begin position="37"/>
        <end position="392"/>
    </location>
</feature>
<protein>
    <recommendedName>
        <fullName evidence="2">C-type lectin domain-containing protein</fullName>
    </recommendedName>
</protein>
<reference evidence="3 4" key="1">
    <citation type="submission" date="2024-05" db="EMBL/GenBank/DDBJ databases">
        <authorList>
            <person name="Wallberg A."/>
        </authorList>
    </citation>
    <scope>NUCLEOTIDE SEQUENCE [LARGE SCALE GENOMIC DNA]</scope>
</reference>
<dbReference type="CDD" id="cd00037">
    <property type="entry name" value="CLECT"/>
    <property type="match status" value="2"/>
</dbReference>
<dbReference type="InterPro" id="IPR001304">
    <property type="entry name" value="C-type_lectin-like"/>
</dbReference>
<evidence type="ECO:0000313" key="4">
    <source>
        <dbReference type="Proteomes" id="UP001497623"/>
    </source>
</evidence>
<dbReference type="PANTHER" id="PTHR22801">
    <property type="entry name" value="LITHOSTATHINE"/>
    <property type="match status" value="1"/>
</dbReference>
<dbReference type="PANTHER" id="PTHR22801:SF63">
    <property type="entry name" value="C-TYPE LECTIN DOMAIN-CONTAINING PROTEIN"/>
    <property type="match status" value="1"/>
</dbReference>
<dbReference type="SUPFAM" id="SSF56436">
    <property type="entry name" value="C-type lectin-like"/>
    <property type="match status" value="2"/>
</dbReference>
<sequence length="392" mass="44009">QSQECFSAVFGMAAPRCFFLILCIIASSELMGCVQAYGIDYNDTTSQNVRYNATTFQDLGNTITQDLANFFKLQVKPIKNGINYIKKMLLQVTKILRNDDESSLGTFDGERLDNSSAESKGLSTTCPAGYSLIAGQCLSFSDDLLSNSDAEKACKSKGGTLASVKDPQALLDYTKDNYDNYFWLSGSDEEKGIDWQKWVSGTLIKSIWRWNNVKLVPADFPWAARQPDNATESEHCIMLGPDGYHDKGCDSQLPFVCEPQECPESLGFFRLSTKCYKIFLDAKRTFADAKSHCESNNLRFAQPLESHILDLGYYVANNYAEDRVWLGARGNGYNQVWLDGNIVNKPGANSFHNRDYRNDMCLTLSAYQSELKRNFVILAQPCYRALLPVCEL</sequence>
<feature type="non-terminal residue" evidence="3">
    <location>
        <position position="1"/>
    </location>
</feature>
<evidence type="ECO:0000256" key="1">
    <source>
        <dbReference type="SAM" id="SignalP"/>
    </source>
</evidence>
<dbReference type="Gene3D" id="3.10.100.10">
    <property type="entry name" value="Mannose-Binding Protein A, subunit A"/>
    <property type="match status" value="2"/>
</dbReference>
<dbReference type="SMART" id="SM00034">
    <property type="entry name" value="CLECT"/>
    <property type="match status" value="2"/>
</dbReference>
<gene>
    <name evidence="3" type="ORF">MNOR_LOCUS10523</name>
</gene>
<feature type="signal peptide" evidence="1">
    <location>
        <begin position="1"/>
        <end position="36"/>
    </location>
</feature>
<evidence type="ECO:0000313" key="3">
    <source>
        <dbReference type="EMBL" id="CAL4077889.1"/>
    </source>
</evidence>
<dbReference type="InterPro" id="IPR050801">
    <property type="entry name" value="Ca-Dep_Lectins_ImmuneDev"/>
</dbReference>
<feature type="domain" description="C-type lectin" evidence="2">
    <location>
        <begin position="133"/>
        <end position="258"/>
    </location>
</feature>
<proteinExistence type="predicted"/>
<name>A0AAV2QCI7_MEGNR</name>
<dbReference type="AlphaFoldDB" id="A0AAV2QCI7"/>
<dbReference type="Pfam" id="PF00059">
    <property type="entry name" value="Lectin_C"/>
    <property type="match status" value="1"/>
</dbReference>
<dbReference type="EMBL" id="CAXKWB010005339">
    <property type="protein sequence ID" value="CAL4077889.1"/>
    <property type="molecule type" value="Genomic_DNA"/>
</dbReference>